<dbReference type="CDD" id="cd02513">
    <property type="entry name" value="CMP-NeuAc_Synthase"/>
    <property type="match status" value="1"/>
</dbReference>
<dbReference type="SUPFAM" id="SSF53448">
    <property type="entry name" value="Nucleotide-diphospho-sugar transferases"/>
    <property type="match status" value="1"/>
</dbReference>
<dbReference type="InterPro" id="IPR029044">
    <property type="entry name" value="Nucleotide-diphossugar_trans"/>
</dbReference>
<name>A0A3E5DXS5_9BACT</name>
<accession>A0A3E5DXS5</accession>
<dbReference type="PANTHER" id="PTHR21485">
    <property type="entry name" value="HAD SUPERFAMILY MEMBERS CMAS AND KDSC"/>
    <property type="match status" value="1"/>
</dbReference>
<dbReference type="Pfam" id="PF02348">
    <property type="entry name" value="CTP_transf_3"/>
    <property type="match status" value="1"/>
</dbReference>
<evidence type="ECO:0000313" key="2">
    <source>
        <dbReference type="Proteomes" id="UP000283872"/>
    </source>
</evidence>
<dbReference type="Gene3D" id="3.90.550.10">
    <property type="entry name" value="Spore Coat Polysaccharide Biosynthesis Protein SpsA, Chain A"/>
    <property type="match status" value="1"/>
</dbReference>
<dbReference type="InterPro" id="IPR003329">
    <property type="entry name" value="Cytidylyl_trans"/>
</dbReference>
<dbReference type="PANTHER" id="PTHR21485:SF6">
    <property type="entry name" value="N-ACYLNEURAMINATE CYTIDYLYLTRANSFERASE-RELATED"/>
    <property type="match status" value="1"/>
</dbReference>
<protein>
    <submittedName>
        <fullName evidence="1">Acylneuraminate cytidylyltransferase family protein</fullName>
    </submittedName>
</protein>
<proteinExistence type="predicted"/>
<keyword evidence="1" id="KW-0548">Nucleotidyltransferase</keyword>
<keyword evidence="1" id="KW-0808">Transferase</keyword>
<organism evidence="1 2">
    <name type="scientific">Segatella copri</name>
    <dbReference type="NCBI Taxonomy" id="165179"/>
    <lineage>
        <taxon>Bacteria</taxon>
        <taxon>Pseudomonadati</taxon>
        <taxon>Bacteroidota</taxon>
        <taxon>Bacteroidia</taxon>
        <taxon>Bacteroidales</taxon>
        <taxon>Prevotellaceae</taxon>
        <taxon>Segatella</taxon>
    </lineage>
</organism>
<evidence type="ECO:0000313" key="1">
    <source>
        <dbReference type="EMBL" id="RGS14838.1"/>
    </source>
</evidence>
<dbReference type="InterPro" id="IPR050793">
    <property type="entry name" value="CMP-NeuNAc_synthase"/>
</dbReference>
<dbReference type="Proteomes" id="UP000283872">
    <property type="component" value="Unassembled WGS sequence"/>
</dbReference>
<reference evidence="1 2" key="1">
    <citation type="submission" date="2018-08" db="EMBL/GenBank/DDBJ databases">
        <title>A genome reference for cultivated species of the human gut microbiota.</title>
        <authorList>
            <person name="Zou Y."/>
            <person name="Xue W."/>
            <person name="Luo G."/>
        </authorList>
    </citation>
    <scope>NUCLEOTIDE SEQUENCE [LARGE SCALE GENOMIC DNA]</scope>
    <source>
        <strain evidence="1 2">AF24-12</strain>
    </source>
</reference>
<dbReference type="EMBL" id="QRVA01000023">
    <property type="protein sequence ID" value="RGS14838.1"/>
    <property type="molecule type" value="Genomic_DNA"/>
</dbReference>
<sequence>MIKNEKFAFFLPTRKGSERVQNKNTRTFAGIEGGLLKLKLNQLLEIDRVHDIIVSTNDPETIEIAQSFNNDRIQVIERPEALCLSSTVIEDFINYIPTVVNADHIFWVHATAPFADKQVLENALDVYEKEVIGENNYDSLLSVTKVQQFLWSAKENKCINHDREQVKWPRTQDLEPLYEINHAFYINSRENYLKFNDRIGVKPYLYELDKIHSFDIDWNDDFQLAEIIYNSLYAKK</sequence>
<gene>
    <name evidence="1" type="ORF">DWY11_09875</name>
</gene>
<dbReference type="AlphaFoldDB" id="A0A3E5DXS5"/>
<dbReference type="RefSeq" id="WP_117587486.1">
    <property type="nucleotide sequence ID" value="NZ_QRVA01000023.1"/>
</dbReference>
<comment type="caution">
    <text evidence="1">The sequence shown here is derived from an EMBL/GenBank/DDBJ whole genome shotgun (WGS) entry which is preliminary data.</text>
</comment>
<dbReference type="GO" id="GO:0008781">
    <property type="term" value="F:N-acylneuraminate cytidylyltransferase activity"/>
    <property type="evidence" value="ECO:0007669"/>
    <property type="project" value="TreeGrafter"/>
</dbReference>